<sequence>MTEEQKKAESAARLNRKHRQKQREREAALAQKEYAENKLKRLARKRELGRIRAARYRERLKDKKFKNSTMALETFMAHDASFMASLSTQYSERIKKLSSFVDSCHRKGFPVVLLTSGGTTVPLESRTIRFIDNFSSGRRGSASAEHFLEQGYAVIFLYRHKTLKPFDRHLANKSALDVLELSGKSVKIKYEYEELCKINIEKKEKALQSNMLHFCEFTSVLDYLTLLRVSSMQLRSLGGPINLSLQLVPKLLKPLVKDWIPDAYIISFKLETDANLLIPKAQKALETYNHKLVVGNILDTRTEVVWLVTKDATPQEVRVDSKNPVEIESLIVSKLVKLHHEYLQAKDSA</sequence>
<dbReference type="AlphaFoldDB" id="A0A7J7JVG1"/>
<evidence type="ECO:0000259" key="3">
    <source>
        <dbReference type="Pfam" id="PF04127"/>
    </source>
</evidence>
<evidence type="ECO:0000256" key="2">
    <source>
        <dbReference type="SAM" id="MobiDB-lite"/>
    </source>
</evidence>
<dbReference type="InterPro" id="IPR035929">
    <property type="entry name" value="CoaB-like_sf"/>
</dbReference>
<dbReference type="OrthoDB" id="70224at2759"/>
<organism evidence="4 5">
    <name type="scientific">Bugula neritina</name>
    <name type="common">Brown bryozoan</name>
    <name type="synonym">Sertularia neritina</name>
    <dbReference type="NCBI Taxonomy" id="10212"/>
    <lineage>
        <taxon>Eukaryota</taxon>
        <taxon>Metazoa</taxon>
        <taxon>Spiralia</taxon>
        <taxon>Lophotrochozoa</taxon>
        <taxon>Bryozoa</taxon>
        <taxon>Gymnolaemata</taxon>
        <taxon>Cheilostomatida</taxon>
        <taxon>Flustrina</taxon>
        <taxon>Buguloidea</taxon>
        <taxon>Bugulidae</taxon>
        <taxon>Bugula</taxon>
    </lineage>
</organism>
<dbReference type="Proteomes" id="UP000593567">
    <property type="component" value="Unassembled WGS sequence"/>
</dbReference>
<dbReference type="EMBL" id="VXIV02001712">
    <property type="protein sequence ID" value="KAF6030389.1"/>
    <property type="molecule type" value="Genomic_DNA"/>
</dbReference>
<protein>
    <submittedName>
        <fullName evidence="4">PPCS</fullName>
    </submittedName>
</protein>
<dbReference type="GO" id="GO:0015937">
    <property type="term" value="P:coenzyme A biosynthetic process"/>
    <property type="evidence" value="ECO:0007669"/>
    <property type="project" value="UniProtKB-ARBA"/>
</dbReference>
<gene>
    <name evidence="4" type="ORF">EB796_011306</name>
</gene>
<dbReference type="Pfam" id="PF04127">
    <property type="entry name" value="DFP"/>
    <property type="match status" value="1"/>
</dbReference>
<comment type="similarity">
    <text evidence="1">Belongs to the PPC synthetase family.</text>
</comment>
<comment type="caution">
    <text evidence="4">The sequence shown here is derived from an EMBL/GenBank/DDBJ whole genome shotgun (WGS) entry which is preliminary data.</text>
</comment>
<evidence type="ECO:0000313" key="4">
    <source>
        <dbReference type="EMBL" id="KAF6030389.1"/>
    </source>
</evidence>
<dbReference type="InterPro" id="IPR007085">
    <property type="entry name" value="DNA/pantothenate-metab_flavo_C"/>
</dbReference>
<feature type="domain" description="DNA/pantothenate metabolism flavoprotein C-terminal" evidence="3">
    <location>
        <begin position="112"/>
        <end position="164"/>
    </location>
</feature>
<dbReference type="SUPFAM" id="SSF102645">
    <property type="entry name" value="CoaB-like"/>
    <property type="match status" value="1"/>
</dbReference>
<keyword evidence="5" id="KW-1185">Reference proteome</keyword>
<dbReference type="Gene3D" id="3.40.50.10300">
    <property type="entry name" value="CoaB-like"/>
    <property type="match status" value="1"/>
</dbReference>
<reference evidence="4" key="1">
    <citation type="submission" date="2020-06" db="EMBL/GenBank/DDBJ databases">
        <title>Draft genome of Bugula neritina, a colonial animal packing powerful symbionts and potential medicines.</title>
        <authorList>
            <person name="Rayko M."/>
        </authorList>
    </citation>
    <scope>NUCLEOTIDE SEQUENCE [LARGE SCALE GENOMIC DNA]</scope>
    <source>
        <strain evidence="4">Kwan_BN1</strain>
    </source>
</reference>
<feature type="region of interest" description="Disordered" evidence="2">
    <location>
        <begin position="1"/>
        <end position="31"/>
    </location>
</feature>
<accession>A0A7J7JVG1</accession>
<feature type="compositionally biased region" description="Basic and acidic residues" evidence="2">
    <location>
        <begin position="1"/>
        <end position="10"/>
    </location>
</feature>
<dbReference type="GO" id="GO:0003824">
    <property type="term" value="F:catalytic activity"/>
    <property type="evidence" value="ECO:0007669"/>
    <property type="project" value="UniProtKB-ARBA"/>
</dbReference>
<evidence type="ECO:0000313" key="5">
    <source>
        <dbReference type="Proteomes" id="UP000593567"/>
    </source>
</evidence>
<proteinExistence type="inferred from homology"/>
<name>A0A7J7JVG1_BUGNE</name>
<dbReference type="PANTHER" id="PTHR12290">
    <property type="entry name" value="CORNICHON-RELATED"/>
    <property type="match status" value="1"/>
</dbReference>
<evidence type="ECO:0000256" key="1">
    <source>
        <dbReference type="ARBA" id="ARBA00005703"/>
    </source>
</evidence>